<name>A0A8D8UHQ6_9HEMI</name>
<evidence type="ECO:0000256" key="1">
    <source>
        <dbReference type="SAM" id="MobiDB-lite"/>
    </source>
</evidence>
<feature type="region of interest" description="Disordered" evidence="1">
    <location>
        <begin position="36"/>
        <end position="58"/>
    </location>
</feature>
<organism evidence="2">
    <name type="scientific">Cacopsylla melanoneura</name>
    <dbReference type="NCBI Taxonomy" id="428564"/>
    <lineage>
        <taxon>Eukaryota</taxon>
        <taxon>Metazoa</taxon>
        <taxon>Ecdysozoa</taxon>
        <taxon>Arthropoda</taxon>
        <taxon>Hexapoda</taxon>
        <taxon>Insecta</taxon>
        <taxon>Pterygota</taxon>
        <taxon>Neoptera</taxon>
        <taxon>Paraneoptera</taxon>
        <taxon>Hemiptera</taxon>
        <taxon>Sternorrhyncha</taxon>
        <taxon>Psylloidea</taxon>
        <taxon>Psyllidae</taxon>
        <taxon>Psyllinae</taxon>
        <taxon>Cacopsylla</taxon>
    </lineage>
</organism>
<dbReference type="EMBL" id="HBUF01344051">
    <property type="protein sequence ID" value="CAG6707335.1"/>
    <property type="molecule type" value="Transcribed_RNA"/>
</dbReference>
<sequence>MYNERNQFLIDPAKKNEGFTNTVSFKRPKIALLLKKRERGGGGGKPPPKPHPPPIPSILKQTDPFLLLELTLLSPPLVTQHLELWLSSTLHITCGDFDSFLDRRLEYSVIDFQIPFKYKQKIVFK</sequence>
<reference evidence="2" key="1">
    <citation type="submission" date="2021-05" db="EMBL/GenBank/DDBJ databases">
        <authorList>
            <person name="Alioto T."/>
            <person name="Alioto T."/>
            <person name="Gomez Garrido J."/>
        </authorList>
    </citation>
    <scope>NUCLEOTIDE SEQUENCE</scope>
</reference>
<feature type="compositionally biased region" description="Pro residues" evidence="1">
    <location>
        <begin position="45"/>
        <end position="56"/>
    </location>
</feature>
<protein>
    <submittedName>
        <fullName evidence="2">Uncharacterized protein</fullName>
    </submittedName>
</protein>
<accession>A0A8D8UHQ6</accession>
<proteinExistence type="predicted"/>
<evidence type="ECO:0000313" key="2">
    <source>
        <dbReference type="EMBL" id="CAG6707335.1"/>
    </source>
</evidence>
<dbReference type="AlphaFoldDB" id="A0A8D8UHQ6"/>